<accession>A0A157R2F8</accession>
<dbReference type="InterPro" id="IPR016039">
    <property type="entry name" value="Thiolase-like"/>
</dbReference>
<dbReference type="EMBL" id="FKBS01000025">
    <property type="protein sequence ID" value="SAI52004.1"/>
    <property type="molecule type" value="Genomic_DNA"/>
</dbReference>
<evidence type="ECO:0000313" key="4">
    <source>
        <dbReference type="EMBL" id="SAI52004.1"/>
    </source>
</evidence>
<dbReference type="SUPFAM" id="SSF53901">
    <property type="entry name" value="Thiolase-like"/>
    <property type="match status" value="2"/>
</dbReference>
<dbReference type="InterPro" id="IPR016084">
    <property type="entry name" value="Haem_Oase-like_multi-hlx"/>
</dbReference>
<dbReference type="PANTHER" id="PTHR34069">
    <property type="entry name" value="3-OXOACYL-[ACYL-CARRIER-PROTEIN] SYNTHASE 3"/>
    <property type="match status" value="1"/>
</dbReference>
<protein>
    <submittedName>
        <fullName evidence="4">3-oxoacyl-ACP synthase</fullName>
    </submittedName>
</protein>
<name>A0A157R2F8_9BORD</name>
<dbReference type="GO" id="GO:0016746">
    <property type="term" value="F:acyltransferase activity"/>
    <property type="evidence" value="ECO:0007669"/>
    <property type="project" value="UniProtKB-KW"/>
</dbReference>
<keyword evidence="1" id="KW-0808">Transferase</keyword>
<dbReference type="Gene3D" id="1.20.910.10">
    <property type="entry name" value="Heme oxygenase-like"/>
    <property type="match status" value="1"/>
</dbReference>
<gene>
    <name evidence="4" type="ORF">SAMEA1982600_04372</name>
</gene>
<proteinExistence type="predicted"/>
<dbReference type="OrthoDB" id="2514738at2"/>
<dbReference type="Gene3D" id="3.40.47.10">
    <property type="match status" value="2"/>
</dbReference>
<evidence type="ECO:0000256" key="2">
    <source>
        <dbReference type="ARBA" id="ARBA00023315"/>
    </source>
</evidence>
<sequence length="689" mass="74478">MPIAFERVYLESAGYFMPGEPVSNEEMDDYIAPLNRASGRIKARILAENGIQKRYYAIDPEGATRHSNAQMAAGAIRDCLARTGRGLDEVSLLTTGSSGGDLLMPGLAGMVQGELAAPPMETLSAHGICAAGVAAIQAAAQGLELGGHARALAVASEMPSRLFKRSRFAAQDYNADFDAHFLRWMLSDGAGALLLGTAGGAVPGASQGVRLRLKWVHQRSFSGDYPVCMQLGQSLDKRSHLDYSSWSEAEAQGALLLRQDIRLLPHLFDIGIHEYAKLVHEGWVEPSRIDHFLCHYSSAKFIPVVEDLLDKAGLSIPSERWFSNLTWRGNTGAASILIMLAEFLETRTLRPGEQVLCYIPESGRFTAAYMLFEAEDAAAALPKVRPADLAAASAEASALIGSAAAAALDTVVAAPVPDSAPAVDPDPATEPVRETAIAAGAAATVAPVAAGPEADAIAPPHDPETAPDELAPLLAELASIWHDYRSRVWRTPMVRSLREGRFGTDDYLNWMAQWVPQVREGSKWMREGAASLSERYAALAALIGLHAGEEQNDFKILFQDYRNAGGQIEDIDQLRRNPGGEALNAYLHGLAARKDPIGLLGAIYIIEGTGQRIVPALLPLLKAALPLPANAFKFLEYHGHNDEHHLARWLAAVEMVLLVEEQGAARRIVDTARRTASLYLMQFEHITEQ</sequence>
<feature type="domain" description="Beta-ketoacyl-[acyl-carrier-protein] synthase III C-terminal" evidence="3">
    <location>
        <begin position="284"/>
        <end position="357"/>
    </location>
</feature>
<organism evidence="4 5">
    <name type="scientific">Bordetella ansorpii</name>
    <dbReference type="NCBI Taxonomy" id="288768"/>
    <lineage>
        <taxon>Bacteria</taxon>
        <taxon>Pseudomonadati</taxon>
        <taxon>Pseudomonadota</taxon>
        <taxon>Betaproteobacteria</taxon>
        <taxon>Burkholderiales</taxon>
        <taxon>Alcaligenaceae</taxon>
        <taxon>Bordetella</taxon>
    </lineage>
</organism>
<evidence type="ECO:0000313" key="5">
    <source>
        <dbReference type="Proteomes" id="UP000077037"/>
    </source>
</evidence>
<dbReference type="AlphaFoldDB" id="A0A157R2F8"/>
<dbReference type="PANTHER" id="PTHR34069:SF3">
    <property type="entry name" value="ACYL-COA:ACYL-COA ALKYLTRANSFERASE"/>
    <property type="match status" value="1"/>
</dbReference>
<dbReference type="Pfam" id="PF08541">
    <property type="entry name" value="ACP_syn_III_C"/>
    <property type="match status" value="1"/>
</dbReference>
<dbReference type="Pfam" id="PF14518">
    <property type="entry name" value="Haem_oxygenas_2"/>
    <property type="match status" value="1"/>
</dbReference>
<dbReference type="SUPFAM" id="SSF48613">
    <property type="entry name" value="Heme oxygenase-like"/>
    <property type="match status" value="1"/>
</dbReference>
<dbReference type="InterPro" id="IPR013747">
    <property type="entry name" value="ACP_syn_III_C"/>
</dbReference>
<dbReference type="GO" id="GO:0044550">
    <property type="term" value="P:secondary metabolite biosynthetic process"/>
    <property type="evidence" value="ECO:0007669"/>
    <property type="project" value="TreeGrafter"/>
</dbReference>
<evidence type="ECO:0000259" key="3">
    <source>
        <dbReference type="Pfam" id="PF08541"/>
    </source>
</evidence>
<dbReference type="Proteomes" id="UP000077037">
    <property type="component" value="Unassembled WGS sequence"/>
</dbReference>
<keyword evidence="2" id="KW-0012">Acyltransferase</keyword>
<dbReference type="RefSeq" id="WP_082887413.1">
    <property type="nucleotide sequence ID" value="NZ_FKBS01000025.1"/>
</dbReference>
<evidence type="ECO:0000256" key="1">
    <source>
        <dbReference type="ARBA" id="ARBA00022679"/>
    </source>
</evidence>
<dbReference type="CDD" id="cd00827">
    <property type="entry name" value="init_cond_enzymes"/>
    <property type="match status" value="1"/>
</dbReference>
<reference evidence="4 5" key="1">
    <citation type="submission" date="2016-03" db="EMBL/GenBank/DDBJ databases">
        <authorList>
            <consortium name="Pathogen Informatics"/>
        </authorList>
    </citation>
    <scope>NUCLEOTIDE SEQUENCE [LARGE SCALE GENOMIC DNA]</scope>
    <source>
        <strain evidence="4 5">NCTC13364</strain>
    </source>
</reference>